<evidence type="ECO:0000256" key="3">
    <source>
        <dbReference type="ARBA" id="ARBA00022552"/>
    </source>
</evidence>
<sequence length="399" mass="45414">MATASDKARFYLEQLVPEFKEYEKKKIFSKDEISAILRKRSDFEHRINATGPKPADYARYAEYEMNLDTLRRRRIKRLRVKSPMHSGQRRVFFILDRATKKFHGDIGLWMQYIEYARRQKAYKKLGQIFMNVLRLHPTKVELWIYAARYALEDHGDMTQARRYMQRGLRFCKSSRLLWLQYAKLEMIYISRIATRQHILGLDGSRKAHTAAADDSATDPNADVIALPVVTEEDINPSLGDDDRVDEAALENLNSTPALTGAIPMAIFDAAMRQFGNDAVIGRDFYSMVSEFTITPCFRRVLTHIVDLMMAANGTNADAQICYIMFPVVGVEITSAEFPRAFGTSLSRLKECTSKNPGGHKSLAKEVIAWLQPLASAEGLDPALRKVMMATLRNVEGLLS</sequence>
<dbReference type="Proteomes" id="UP000182235">
    <property type="component" value="Unassembled WGS sequence"/>
</dbReference>
<dbReference type="AlphaFoldDB" id="A0A1J9PQ02"/>
<feature type="domain" description="U3 small nucleolar RNA-associated protein 6 N-terminal" evidence="6">
    <location>
        <begin position="12"/>
        <end position="82"/>
    </location>
</feature>
<comment type="subcellular location">
    <subcellularLocation>
        <location evidence="1">Nucleus</location>
        <location evidence="1">Nucleolus</location>
    </subcellularLocation>
</comment>
<dbReference type="PANTHER" id="PTHR23271:SF1">
    <property type="entry name" value="U3 SMALL NUCLEOLAR RNA-ASSOCIATED PROTEIN 6 HOMOLOG"/>
    <property type="match status" value="1"/>
</dbReference>
<organism evidence="7 8">
    <name type="scientific">Emergomyces pasteurianus Ep9510</name>
    <dbReference type="NCBI Taxonomy" id="1447872"/>
    <lineage>
        <taxon>Eukaryota</taxon>
        <taxon>Fungi</taxon>
        <taxon>Dikarya</taxon>
        <taxon>Ascomycota</taxon>
        <taxon>Pezizomycotina</taxon>
        <taxon>Eurotiomycetes</taxon>
        <taxon>Eurotiomycetidae</taxon>
        <taxon>Onygenales</taxon>
        <taxon>Ajellomycetaceae</taxon>
        <taxon>Emergomyces</taxon>
    </lineage>
</organism>
<protein>
    <recommendedName>
        <fullName evidence="6">U3 small nucleolar RNA-associated protein 6 N-terminal domain-containing protein</fullName>
    </recommendedName>
</protein>
<dbReference type="SMART" id="SM00386">
    <property type="entry name" value="HAT"/>
    <property type="match status" value="3"/>
</dbReference>
<dbReference type="GO" id="GO:0032040">
    <property type="term" value="C:small-subunit processome"/>
    <property type="evidence" value="ECO:0007669"/>
    <property type="project" value="TreeGrafter"/>
</dbReference>
<evidence type="ECO:0000313" key="7">
    <source>
        <dbReference type="EMBL" id="OJD18544.1"/>
    </source>
</evidence>
<dbReference type="GO" id="GO:0000462">
    <property type="term" value="P:maturation of SSU-rRNA from tricistronic rRNA transcript (SSU-rRNA, 5.8S rRNA, LSU-rRNA)"/>
    <property type="evidence" value="ECO:0007669"/>
    <property type="project" value="InterPro"/>
</dbReference>
<reference evidence="7 8" key="1">
    <citation type="submission" date="2015-07" db="EMBL/GenBank/DDBJ databases">
        <title>Emmonsia species relationships and genome sequence.</title>
        <authorList>
            <consortium name="The Broad Institute Genomics Platform"/>
            <person name="Cuomo C.A."/>
            <person name="Munoz J.F."/>
            <person name="Imamovic A."/>
            <person name="Priest M.E."/>
            <person name="Young S."/>
            <person name="Clay O.K."/>
            <person name="McEwen J.G."/>
        </authorList>
    </citation>
    <scope>NUCLEOTIDE SEQUENCE [LARGE SCALE GENOMIC DNA]</scope>
    <source>
        <strain evidence="7 8">UAMH 9510</strain>
    </source>
</reference>
<evidence type="ECO:0000256" key="5">
    <source>
        <dbReference type="ARBA" id="ARBA00023242"/>
    </source>
</evidence>
<evidence type="ECO:0000256" key="4">
    <source>
        <dbReference type="ARBA" id="ARBA00022737"/>
    </source>
</evidence>
<proteinExistence type="inferred from homology"/>
<evidence type="ECO:0000256" key="2">
    <source>
        <dbReference type="ARBA" id="ARBA00010734"/>
    </source>
</evidence>
<evidence type="ECO:0000259" key="6">
    <source>
        <dbReference type="Pfam" id="PF08640"/>
    </source>
</evidence>
<name>A0A1J9PQ02_9EURO</name>
<keyword evidence="8" id="KW-1185">Reference proteome</keyword>
<keyword evidence="4" id="KW-0677">Repeat</keyword>
<keyword evidence="3" id="KW-0698">rRNA processing</keyword>
<dbReference type="InterPro" id="IPR003107">
    <property type="entry name" value="HAT"/>
</dbReference>
<gene>
    <name evidence="7" type="ORF">AJ78_01460</name>
</gene>
<dbReference type="InterPro" id="IPR055347">
    <property type="entry name" value="UTP6_N"/>
</dbReference>
<dbReference type="SUPFAM" id="SSF48452">
    <property type="entry name" value="TPR-like"/>
    <property type="match status" value="1"/>
</dbReference>
<comment type="caution">
    <text evidence="7">The sequence shown here is derived from an EMBL/GenBank/DDBJ whole genome shotgun (WGS) entry which is preliminary data.</text>
</comment>
<dbReference type="GO" id="GO:0034388">
    <property type="term" value="C:Pwp2p-containing subcomplex of 90S preribosome"/>
    <property type="evidence" value="ECO:0007669"/>
    <property type="project" value="TreeGrafter"/>
</dbReference>
<dbReference type="Pfam" id="PF08640">
    <property type="entry name" value="U3_assoc_6"/>
    <property type="match status" value="1"/>
</dbReference>
<accession>A0A1J9PQ02</accession>
<dbReference type="InterPro" id="IPR013949">
    <property type="entry name" value="Utp6"/>
</dbReference>
<dbReference type="OrthoDB" id="28112at2759"/>
<dbReference type="Gene3D" id="1.25.40.10">
    <property type="entry name" value="Tetratricopeptide repeat domain"/>
    <property type="match status" value="1"/>
</dbReference>
<dbReference type="EMBL" id="LGRN01000032">
    <property type="protein sequence ID" value="OJD18544.1"/>
    <property type="molecule type" value="Genomic_DNA"/>
</dbReference>
<dbReference type="GO" id="GO:0030515">
    <property type="term" value="F:snoRNA binding"/>
    <property type="evidence" value="ECO:0007669"/>
    <property type="project" value="InterPro"/>
</dbReference>
<keyword evidence="5" id="KW-0539">Nucleus</keyword>
<dbReference type="InterPro" id="IPR011990">
    <property type="entry name" value="TPR-like_helical_dom_sf"/>
</dbReference>
<dbReference type="PANTHER" id="PTHR23271">
    <property type="entry name" value="HEPATOCELLULAR CARCINOMA-ASSOCIATED ANTIGEN 66"/>
    <property type="match status" value="1"/>
</dbReference>
<dbReference type="STRING" id="1447872.A0A1J9PQ02"/>
<comment type="similarity">
    <text evidence="2">Belongs to the UTP6 family.</text>
</comment>
<evidence type="ECO:0000313" key="8">
    <source>
        <dbReference type="Proteomes" id="UP000182235"/>
    </source>
</evidence>
<dbReference type="VEuPathDB" id="FungiDB:AJ78_01460"/>
<evidence type="ECO:0000256" key="1">
    <source>
        <dbReference type="ARBA" id="ARBA00004604"/>
    </source>
</evidence>